<dbReference type="GO" id="GO:0005154">
    <property type="term" value="F:epidermal growth factor receptor binding"/>
    <property type="evidence" value="ECO:0007669"/>
    <property type="project" value="TreeGrafter"/>
</dbReference>
<evidence type="ECO:0000256" key="6">
    <source>
        <dbReference type="ARBA" id="ARBA00023136"/>
    </source>
</evidence>
<protein>
    <recommendedName>
        <fullName evidence="12">EGF-like domain-containing protein</fullName>
    </recommendedName>
</protein>
<evidence type="ECO:0000256" key="2">
    <source>
        <dbReference type="ARBA" id="ARBA00022536"/>
    </source>
</evidence>
<evidence type="ECO:0000313" key="13">
    <source>
        <dbReference type="EMBL" id="KAG5281195.1"/>
    </source>
</evidence>
<evidence type="ECO:0000256" key="11">
    <source>
        <dbReference type="SAM" id="Phobius"/>
    </source>
</evidence>
<evidence type="ECO:0000256" key="3">
    <source>
        <dbReference type="ARBA" id="ARBA00022692"/>
    </source>
</evidence>
<comment type="caution">
    <text evidence="9">Lacks conserved residue(s) required for the propagation of feature annotation.</text>
</comment>
<evidence type="ECO:0000256" key="8">
    <source>
        <dbReference type="ARBA" id="ARBA00023180"/>
    </source>
</evidence>
<evidence type="ECO:0000256" key="5">
    <source>
        <dbReference type="ARBA" id="ARBA00023030"/>
    </source>
</evidence>
<evidence type="ECO:0000256" key="10">
    <source>
        <dbReference type="SAM" id="MobiDB-lite"/>
    </source>
</evidence>
<feature type="transmembrane region" description="Helical" evidence="11">
    <location>
        <begin position="121"/>
        <end position="143"/>
    </location>
</feature>
<keyword evidence="6 11" id="KW-0472">Membrane</keyword>
<feature type="domain" description="EGF-like" evidence="12">
    <location>
        <begin position="64"/>
        <end position="104"/>
    </location>
</feature>
<dbReference type="PROSITE" id="PS50026">
    <property type="entry name" value="EGF_3"/>
    <property type="match status" value="1"/>
</dbReference>
<evidence type="ECO:0000256" key="9">
    <source>
        <dbReference type="PROSITE-ProRule" id="PRU00076"/>
    </source>
</evidence>
<dbReference type="PANTHER" id="PTHR10740:SF10">
    <property type="entry name" value="EPIGEN"/>
    <property type="match status" value="1"/>
</dbReference>
<keyword evidence="3 11" id="KW-0812">Transmembrane</keyword>
<dbReference type="InterPro" id="IPR000742">
    <property type="entry name" value="EGF"/>
</dbReference>
<dbReference type="GO" id="GO:0005615">
    <property type="term" value="C:extracellular space"/>
    <property type="evidence" value="ECO:0007669"/>
    <property type="project" value="TreeGrafter"/>
</dbReference>
<keyword evidence="14" id="KW-1185">Reference proteome</keyword>
<dbReference type="PANTHER" id="PTHR10740">
    <property type="entry name" value="TRANSFORMING GROWTH FACTOR ALPHA"/>
    <property type="match status" value="1"/>
</dbReference>
<proteinExistence type="predicted"/>
<dbReference type="GO" id="GO:0008083">
    <property type="term" value="F:growth factor activity"/>
    <property type="evidence" value="ECO:0007669"/>
    <property type="project" value="UniProtKB-KW"/>
</dbReference>
<keyword evidence="4 11" id="KW-1133">Transmembrane helix</keyword>
<feature type="region of interest" description="Disordered" evidence="10">
    <location>
        <begin position="32"/>
        <end position="54"/>
    </location>
</feature>
<evidence type="ECO:0000256" key="1">
    <source>
        <dbReference type="ARBA" id="ARBA00004479"/>
    </source>
</evidence>
<dbReference type="PROSITE" id="PS00022">
    <property type="entry name" value="EGF_1"/>
    <property type="match status" value="1"/>
</dbReference>
<dbReference type="GO" id="GO:0045840">
    <property type="term" value="P:positive regulation of mitotic nuclear division"/>
    <property type="evidence" value="ECO:0007669"/>
    <property type="project" value="TreeGrafter"/>
</dbReference>
<evidence type="ECO:0000313" key="14">
    <source>
        <dbReference type="Proteomes" id="UP000823561"/>
    </source>
</evidence>
<gene>
    <name evidence="13" type="ORF">AALO_G00068440</name>
</gene>
<feature type="disulfide bond" evidence="9">
    <location>
        <begin position="94"/>
        <end position="103"/>
    </location>
</feature>
<keyword evidence="5" id="KW-0339">Growth factor</keyword>
<feature type="transmembrane region" description="Helical" evidence="11">
    <location>
        <begin position="7"/>
        <end position="27"/>
    </location>
</feature>
<name>A0AAV6H546_9TELE</name>
<evidence type="ECO:0000256" key="4">
    <source>
        <dbReference type="ARBA" id="ARBA00022989"/>
    </source>
</evidence>
<dbReference type="GO" id="GO:0007173">
    <property type="term" value="P:epidermal growth factor receptor signaling pathway"/>
    <property type="evidence" value="ECO:0007669"/>
    <property type="project" value="TreeGrafter"/>
</dbReference>
<comment type="caution">
    <text evidence="13">The sequence shown here is derived from an EMBL/GenBank/DDBJ whole genome shotgun (WGS) entry which is preliminary data.</text>
</comment>
<comment type="subcellular location">
    <subcellularLocation>
        <location evidence="1">Membrane</location>
        <topology evidence="1">Single-pass type I membrane protein</topology>
    </subcellularLocation>
</comment>
<reference evidence="13" key="1">
    <citation type="submission" date="2020-10" db="EMBL/GenBank/DDBJ databases">
        <title>Chromosome-scale genome assembly of the Allis shad, Alosa alosa.</title>
        <authorList>
            <person name="Margot Z."/>
            <person name="Christophe K."/>
            <person name="Cabau C."/>
            <person name="Louis A."/>
            <person name="Berthelot C."/>
            <person name="Parey E."/>
            <person name="Roest Crollius H."/>
            <person name="Montfort J."/>
            <person name="Robinson-Rechavi M."/>
            <person name="Bucao C."/>
            <person name="Bouchez O."/>
            <person name="Gislard M."/>
            <person name="Lluch J."/>
            <person name="Milhes M."/>
            <person name="Lampietro C."/>
            <person name="Lopez Roques C."/>
            <person name="Donnadieu C."/>
            <person name="Braasch I."/>
            <person name="Desvignes T."/>
            <person name="Postlethwait J."/>
            <person name="Bobe J."/>
            <person name="Guiguen Y."/>
        </authorList>
    </citation>
    <scope>NUCLEOTIDE SEQUENCE</scope>
    <source>
        <strain evidence="13">M-15738</strain>
        <tissue evidence="13">Blood</tissue>
    </source>
</reference>
<dbReference type="GO" id="GO:0008284">
    <property type="term" value="P:positive regulation of cell population proliferation"/>
    <property type="evidence" value="ECO:0007669"/>
    <property type="project" value="TreeGrafter"/>
</dbReference>
<dbReference type="Proteomes" id="UP000823561">
    <property type="component" value="Chromosome 5"/>
</dbReference>
<dbReference type="EMBL" id="JADWDJ010000005">
    <property type="protein sequence ID" value="KAG5281195.1"/>
    <property type="molecule type" value="Genomic_DNA"/>
</dbReference>
<keyword evidence="7 9" id="KW-1015">Disulfide bond</keyword>
<organism evidence="13 14">
    <name type="scientific">Alosa alosa</name>
    <name type="common">allis shad</name>
    <dbReference type="NCBI Taxonomy" id="278164"/>
    <lineage>
        <taxon>Eukaryota</taxon>
        <taxon>Metazoa</taxon>
        <taxon>Chordata</taxon>
        <taxon>Craniata</taxon>
        <taxon>Vertebrata</taxon>
        <taxon>Euteleostomi</taxon>
        <taxon>Actinopterygii</taxon>
        <taxon>Neopterygii</taxon>
        <taxon>Teleostei</taxon>
        <taxon>Clupei</taxon>
        <taxon>Clupeiformes</taxon>
        <taxon>Clupeoidei</taxon>
        <taxon>Clupeidae</taxon>
        <taxon>Alosa</taxon>
    </lineage>
</organism>
<evidence type="ECO:0000256" key="7">
    <source>
        <dbReference type="ARBA" id="ARBA00023157"/>
    </source>
</evidence>
<evidence type="ECO:0000259" key="12">
    <source>
        <dbReference type="PROSITE" id="PS50026"/>
    </source>
</evidence>
<dbReference type="SUPFAM" id="SSF57196">
    <property type="entry name" value="EGF/Laminin"/>
    <property type="match status" value="1"/>
</dbReference>
<dbReference type="AlphaFoldDB" id="A0AAV6H546"/>
<accession>A0AAV6H546</accession>
<keyword evidence="8" id="KW-0325">Glycoprotein</keyword>
<dbReference type="GO" id="GO:0016020">
    <property type="term" value="C:membrane"/>
    <property type="evidence" value="ECO:0007669"/>
    <property type="project" value="UniProtKB-SubCell"/>
</dbReference>
<keyword evidence="2 9" id="KW-0245">EGF-like domain</keyword>
<sequence length="163" mass="17968">MTLQTFHLFLQHVSVFAAMALLMTLSGESTEMPQGSLSAAQNHSATLENSTSSQELEMPRVLKLQRSCTSDHKDFCMNGDCHYIPDTDTPSCRCPPTHVGERCEHLWLTVDQQGQASPEEIIGICLGVALLLGCLTGAICCCVKKRCKRESLPYKTYDGKEDV</sequence>
<dbReference type="Gene3D" id="2.10.25.10">
    <property type="entry name" value="Laminin"/>
    <property type="match status" value="1"/>
</dbReference>